<protein>
    <recommendedName>
        <fullName evidence="3">DUF4138 domain-containing protein</fullName>
    </recommendedName>
</protein>
<evidence type="ECO:0000313" key="1">
    <source>
        <dbReference type="EMBL" id="MEB3040712.1"/>
    </source>
</evidence>
<gene>
    <name evidence="1" type="ORF">VJJ49_08425</name>
</gene>
<proteinExistence type="predicted"/>
<dbReference type="RefSeq" id="WP_323979599.1">
    <property type="nucleotide sequence ID" value="NZ_JAYKBV010000010.1"/>
</dbReference>
<accession>A0ABU5Y9U6</accession>
<name>A0ABU5Y9U6_9FLAO</name>
<evidence type="ECO:0000313" key="2">
    <source>
        <dbReference type="Proteomes" id="UP001324270"/>
    </source>
</evidence>
<comment type="caution">
    <text evidence="1">The sequence shown here is derived from an EMBL/GenBank/DDBJ whole genome shotgun (WGS) entry which is preliminary data.</text>
</comment>
<dbReference type="Proteomes" id="UP001324270">
    <property type="component" value="Unassembled WGS sequence"/>
</dbReference>
<dbReference type="EMBL" id="JAYKBV010000010">
    <property type="protein sequence ID" value="MEB3040712.1"/>
    <property type="molecule type" value="Genomic_DNA"/>
</dbReference>
<sequence length="279" mass="31038">MKKIAKTMFFSLASIASFSIYSQDMISLKNGEKIKANVKEVSDSEIVFTYDKETVINKLPTYQISQIKFKSGRIQKFDVAAPQSNNTNTQTGNALLDAYNASLGRQHQGNYTPNTNIPYSFDIPEPTYVGSVLLLDENGNTLGTLENQKTAIRSNSDAGVFIVGIGSTKSRQYVKGKKSPFRIKKGKILLLARVMNNQFNPAETIEIFKLDQGRKDRSVVVAETHTFGGSKSNEIDYIPFNAYPYKGSSFLIEFNIDQAGEYAIALDNLKTNYNLFGVD</sequence>
<reference evidence="1 2" key="1">
    <citation type="submission" date="2023-12" db="EMBL/GenBank/DDBJ databases">
        <title>Genomic sequences of Capnocytophaga and Parvimonas strains.</title>
        <authorList>
            <person name="Watt R.M."/>
            <person name="Wang M."/>
            <person name="Yang T."/>
            <person name="Tong W.M."/>
        </authorList>
    </citation>
    <scope>NUCLEOTIDE SEQUENCE [LARGE SCALE GENOMIC DNA]</scope>
    <source>
        <strain evidence="1 2">CCUG 13156</strain>
    </source>
</reference>
<evidence type="ECO:0008006" key="3">
    <source>
        <dbReference type="Google" id="ProtNLM"/>
    </source>
</evidence>
<keyword evidence="2" id="KW-1185">Reference proteome</keyword>
<organism evidence="1 2">
    <name type="scientific">Capnocytophaga gingivalis</name>
    <dbReference type="NCBI Taxonomy" id="1017"/>
    <lineage>
        <taxon>Bacteria</taxon>
        <taxon>Pseudomonadati</taxon>
        <taxon>Bacteroidota</taxon>
        <taxon>Flavobacteriia</taxon>
        <taxon>Flavobacteriales</taxon>
        <taxon>Flavobacteriaceae</taxon>
        <taxon>Capnocytophaga</taxon>
    </lineage>
</organism>